<evidence type="ECO:0000313" key="1">
    <source>
        <dbReference type="EnsemblPlants" id="AVESA.00010b.r2.5CG0879410.1.CDS"/>
    </source>
</evidence>
<reference evidence="1" key="2">
    <citation type="submission" date="2025-09" db="UniProtKB">
        <authorList>
            <consortium name="EnsemblPlants"/>
        </authorList>
    </citation>
    <scope>IDENTIFICATION</scope>
</reference>
<proteinExistence type="predicted"/>
<accession>A0ACD5Y069</accession>
<reference evidence="1" key="1">
    <citation type="submission" date="2021-05" db="EMBL/GenBank/DDBJ databases">
        <authorList>
            <person name="Scholz U."/>
            <person name="Mascher M."/>
            <person name="Fiebig A."/>
        </authorList>
    </citation>
    <scope>NUCLEOTIDE SEQUENCE [LARGE SCALE GENOMIC DNA]</scope>
</reference>
<dbReference type="EnsemblPlants" id="AVESA.00010b.r2.5CG0879410.1">
    <property type="protein sequence ID" value="AVESA.00010b.r2.5CG0879410.1.CDS"/>
    <property type="gene ID" value="AVESA.00010b.r2.5CG0879410"/>
</dbReference>
<name>A0ACD5Y069_AVESA</name>
<evidence type="ECO:0000313" key="2">
    <source>
        <dbReference type="Proteomes" id="UP001732700"/>
    </source>
</evidence>
<organism evidence="1 2">
    <name type="scientific">Avena sativa</name>
    <name type="common">Oat</name>
    <dbReference type="NCBI Taxonomy" id="4498"/>
    <lineage>
        <taxon>Eukaryota</taxon>
        <taxon>Viridiplantae</taxon>
        <taxon>Streptophyta</taxon>
        <taxon>Embryophyta</taxon>
        <taxon>Tracheophyta</taxon>
        <taxon>Spermatophyta</taxon>
        <taxon>Magnoliopsida</taxon>
        <taxon>Liliopsida</taxon>
        <taxon>Poales</taxon>
        <taxon>Poaceae</taxon>
        <taxon>BOP clade</taxon>
        <taxon>Pooideae</taxon>
        <taxon>Poodae</taxon>
        <taxon>Poeae</taxon>
        <taxon>Poeae Chloroplast Group 1 (Aveneae type)</taxon>
        <taxon>Aveninae</taxon>
        <taxon>Avena</taxon>
    </lineage>
</organism>
<keyword evidence="2" id="KW-1185">Reference proteome</keyword>
<sequence>MSRANSQWEADVTPAWGHAYLPRLVASALSDTLMPITRTTITAATRGKQMLLHSMAPVQAAAAQHAAVGAAPNAAPKQNNGSVPARCDTRRAFLQGVVIAAAGAGTLLGHVDAAPAASKRRAPPPPAEEKEKKDPNMSGVQAKVMASRRRKQAMKEATAKLREKGKNPADAPAASTVTQTQIKSAAVAVE</sequence>
<protein>
    <submittedName>
        <fullName evidence="1">Uncharacterized protein</fullName>
    </submittedName>
</protein>
<dbReference type="Proteomes" id="UP001732700">
    <property type="component" value="Chromosome 5C"/>
</dbReference>